<name>A0A118JRU9_CYNCS</name>
<feature type="chain" id="PRO_5007159610" evidence="1">
    <location>
        <begin position="24"/>
        <end position="361"/>
    </location>
</feature>
<dbReference type="PANTHER" id="PTHR33985">
    <property type="entry name" value="OS02G0491300 PROTEIN-RELATED"/>
    <property type="match status" value="1"/>
</dbReference>
<evidence type="ECO:0000313" key="2">
    <source>
        <dbReference type="EMBL" id="KVH87397.1"/>
    </source>
</evidence>
<protein>
    <submittedName>
        <fullName evidence="2">FAS1 domain-containing protein</fullName>
    </submittedName>
</protein>
<dbReference type="Gramene" id="KVH87397">
    <property type="protein sequence ID" value="KVH87397"/>
    <property type="gene ID" value="Ccrd_025374"/>
</dbReference>
<sequence length="361" mass="38989">MATLLQILLLLLSIINRPTTTAAAYLPPSMPEEQDQAPPPYNLSTLLYTLGFHDLSVAATSSAINTANLTTIFTPTDVSLRSCPYCSLPLLLLEHSIPGLYPFRLLSNLALGTKIETLASTPTTALCLTLTKSTPENSTIDPTLFVGGVEITRPDLFNDGTIIIHGIQGFLAHLSPFSCQIERMTSLSFPSQPASSPPSTVMRTLLKDAMIRLRMSDYTVLALLIQENLDQLLQLNSMTIFSVDDAGVFGDGHTYVSNLRFHIVPNLRLMALGLMNLPSGSVLPTMEPGETLVVTVAGGEGLLSPMRINNIKVTGTNIVFNEGIVVHGIAAPFPRVHRTTMGFWPDQTETINLGPTTTSDT</sequence>
<dbReference type="OMA" id="REHMVLG"/>
<dbReference type="EMBL" id="LEKV01006274">
    <property type="protein sequence ID" value="KVH87397.1"/>
    <property type="molecule type" value="Genomic_DNA"/>
</dbReference>
<evidence type="ECO:0000313" key="3">
    <source>
        <dbReference type="Proteomes" id="UP000243975"/>
    </source>
</evidence>
<gene>
    <name evidence="2" type="ORF">Ccrd_025374</name>
</gene>
<keyword evidence="3" id="KW-1185">Reference proteome</keyword>
<feature type="signal peptide" evidence="1">
    <location>
        <begin position="1"/>
        <end position="23"/>
    </location>
</feature>
<organism evidence="2 3">
    <name type="scientific">Cynara cardunculus var. scolymus</name>
    <name type="common">Globe artichoke</name>
    <name type="synonym">Cynara scolymus</name>
    <dbReference type="NCBI Taxonomy" id="59895"/>
    <lineage>
        <taxon>Eukaryota</taxon>
        <taxon>Viridiplantae</taxon>
        <taxon>Streptophyta</taxon>
        <taxon>Embryophyta</taxon>
        <taxon>Tracheophyta</taxon>
        <taxon>Spermatophyta</taxon>
        <taxon>Magnoliopsida</taxon>
        <taxon>eudicotyledons</taxon>
        <taxon>Gunneridae</taxon>
        <taxon>Pentapetalae</taxon>
        <taxon>asterids</taxon>
        <taxon>campanulids</taxon>
        <taxon>Asterales</taxon>
        <taxon>Asteraceae</taxon>
        <taxon>Carduoideae</taxon>
        <taxon>Cardueae</taxon>
        <taxon>Carduinae</taxon>
        <taxon>Cynara</taxon>
    </lineage>
</organism>
<dbReference type="SUPFAM" id="SSF82153">
    <property type="entry name" value="FAS1 domain"/>
    <property type="match status" value="2"/>
</dbReference>
<dbReference type="InterPro" id="IPR052806">
    <property type="entry name" value="Fasciclin-like_AGP"/>
</dbReference>
<accession>A0A118JRU9</accession>
<evidence type="ECO:0000256" key="1">
    <source>
        <dbReference type="SAM" id="SignalP"/>
    </source>
</evidence>
<keyword evidence="1" id="KW-0732">Signal</keyword>
<dbReference type="Gene3D" id="2.30.180.10">
    <property type="entry name" value="FAS1 domain"/>
    <property type="match status" value="1"/>
</dbReference>
<dbReference type="InterPro" id="IPR036378">
    <property type="entry name" value="FAS1_dom_sf"/>
</dbReference>
<dbReference type="PANTHER" id="PTHR33985:SF2">
    <property type="entry name" value="EXPRESSED PROTEIN"/>
    <property type="match status" value="1"/>
</dbReference>
<proteinExistence type="predicted"/>
<dbReference type="Proteomes" id="UP000243975">
    <property type="component" value="Unassembled WGS sequence"/>
</dbReference>
<dbReference type="OrthoDB" id="765989at2759"/>
<dbReference type="AlphaFoldDB" id="A0A118JRU9"/>
<reference evidence="2 3" key="1">
    <citation type="journal article" date="2016" name="Sci. Rep.">
        <title>The genome sequence of the outbreeding globe artichoke constructed de novo incorporating a phase-aware low-pass sequencing strategy of F1 progeny.</title>
        <authorList>
            <person name="Scaglione D."/>
            <person name="Reyes-Chin-Wo S."/>
            <person name="Acquadro A."/>
            <person name="Froenicke L."/>
            <person name="Portis E."/>
            <person name="Beitel C."/>
            <person name="Tirone M."/>
            <person name="Mauro R."/>
            <person name="Lo Monaco A."/>
            <person name="Mauromicale G."/>
            <person name="Faccioli P."/>
            <person name="Cattivelli L."/>
            <person name="Rieseberg L."/>
            <person name="Michelmore R."/>
            <person name="Lanteri S."/>
        </authorList>
    </citation>
    <scope>NUCLEOTIDE SEQUENCE [LARGE SCALE GENOMIC DNA]</scope>
    <source>
        <strain evidence="2">2C</strain>
    </source>
</reference>
<comment type="caution">
    <text evidence="2">The sequence shown here is derived from an EMBL/GenBank/DDBJ whole genome shotgun (WGS) entry which is preliminary data.</text>
</comment>